<keyword evidence="1" id="KW-0227">DNA damage</keyword>
<organism evidence="5 6">
    <name type="scientific">Mycoplasma zalophi</name>
    <dbReference type="NCBI Taxonomy" id="191287"/>
    <lineage>
        <taxon>Bacteria</taxon>
        <taxon>Bacillati</taxon>
        <taxon>Mycoplasmatota</taxon>
        <taxon>Mollicutes</taxon>
        <taxon>Mycoplasmataceae</taxon>
        <taxon>Mycoplasma</taxon>
    </lineage>
</organism>
<evidence type="ECO:0000313" key="5">
    <source>
        <dbReference type="EMBL" id="MBU4692138.1"/>
    </source>
</evidence>
<evidence type="ECO:0000256" key="1">
    <source>
        <dbReference type="ARBA" id="ARBA00022763"/>
    </source>
</evidence>
<dbReference type="Pfam" id="PF02565">
    <property type="entry name" value="RecO_C"/>
    <property type="match status" value="1"/>
</dbReference>
<reference evidence="5" key="1">
    <citation type="submission" date="2021-06" db="EMBL/GenBank/DDBJ databases">
        <title>Novel Mycoplasma species detected in California sea lions (Zalophus californianus) from the USA.</title>
        <authorList>
            <person name="Volokhov D.V."/>
            <person name="Furtak V.A."/>
            <person name="Zagorodnyaya T.A."/>
        </authorList>
    </citation>
    <scope>NUCLEOTIDE SEQUENCE [LARGE SCALE GENOMIC DNA]</scope>
    <source>
        <strain evidence="5">CSL 5346</strain>
    </source>
</reference>
<dbReference type="InterPro" id="IPR022572">
    <property type="entry name" value="DNA_rep/recomb_RecO_N"/>
</dbReference>
<evidence type="ECO:0000259" key="4">
    <source>
        <dbReference type="Pfam" id="PF11967"/>
    </source>
</evidence>
<gene>
    <name evidence="5" type="primary">recO</name>
    <name evidence="5" type="ORF">KQ875_00805</name>
</gene>
<protein>
    <submittedName>
        <fullName evidence="5">DNA repair protein RecO</fullName>
    </submittedName>
</protein>
<feature type="domain" description="DNA replication/recombination mediator RecO N-terminal" evidence="4">
    <location>
        <begin position="3"/>
        <end position="76"/>
    </location>
</feature>
<dbReference type="RefSeq" id="WP_216488457.1">
    <property type="nucleotide sequence ID" value="NZ_JAHMHH010000001.1"/>
</dbReference>
<name>A0ABS6DPR8_9MOLU</name>
<dbReference type="Proteomes" id="UP000718793">
    <property type="component" value="Unassembled WGS sequence"/>
</dbReference>
<evidence type="ECO:0000256" key="2">
    <source>
        <dbReference type="ARBA" id="ARBA00023172"/>
    </source>
</evidence>
<keyword evidence="2" id="KW-0233">DNA recombination</keyword>
<dbReference type="PANTHER" id="PTHR33991">
    <property type="entry name" value="DNA REPAIR PROTEIN RECO"/>
    <property type="match status" value="1"/>
</dbReference>
<dbReference type="EMBL" id="JAHMHH010000001">
    <property type="protein sequence ID" value="MBU4692138.1"/>
    <property type="molecule type" value="Genomic_DNA"/>
</dbReference>
<dbReference type="Pfam" id="PF11967">
    <property type="entry name" value="RecO_N"/>
    <property type="match status" value="1"/>
</dbReference>
<accession>A0ABS6DPR8</accession>
<dbReference type="PANTHER" id="PTHR33991:SF1">
    <property type="entry name" value="DNA REPAIR PROTEIN RECO"/>
    <property type="match status" value="1"/>
</dbReference>
<evidence type="ECO:0000313" key="6">
    <source>
        <dbReference type="Proteomes" id="UP000718793"/>
    </source>
</evidence>
<keyword evidence="6" id="KW-1185">Reference proteome</keyword>
<dbReference type="InterPro" id="IPR003717">
    <property type="entry name" value="RecO"/>
</dbReference>
<comment type="caution">
    <text evidence="5">The sequence shown here is derived from an EMBL/GenBank/DDBJ whole genome shotgun (WGS) entry which is preliminary data.</text>
</comment>
<keyword evidence="3" id="KW-0234">DNA repair</keyword>
<proteinExistence type="predicted"/>
<dbReference type="NCBIfam" id="TIGR00613">
    <property type="entry name" value="reco"/>
    <property type="match status" value="1"/>
</dbReference>
<sequence length="219" mass="25809">MEKIYRGIVINKQPYADADEIVTILTPSKKITFLAKGTQKPLSKNRVALQLLNLIEVEIFEARLATKVSKLKKANTLIFFNLDTDKTVVINLLKLLNVVKENFYLVTDTCFHLFNLFGRGNDYKIFLYILNQSLHCFGIYPNYKGCVVCQRKDNIIDFEFYQGGYLCFKHSNKTKEIEYLKSVYFLSKDFDDYQANFNKSYIRQIFEELWNFLEENTYI</sequence>
<evidence type="ECO:0000256" key="3">
    <source>
        <dbReference type="ARBA" id="ARBA00023204"/>
    </source>
</evidence>